<sequence>MKKNDNYLPEHTGKKDYKPPVVMISYVTMEQGIAASSAQIIPGGSSNTPAVTDWDEKKDEQNWEF</sequence>
<keyword evidence="3" id="KW-1185">Reference proteome</keyword>
<comment type="caution">
    <text evidence="2">The sequence shown here is derived from an EMBL/GenBank/DDBJ whole genome shotgun (WGS) entry which is preliminary data.</text>
</comment>
<feature type="compositionally biased region" description="Polar residues" evidence="1">
    <location>
        <begin position="38"/>
        <end position="50"/>
    </location>
</feature>
<dbReference type="Proteomes" id="UP000188947">
    <property type="component" value="Unassembled WGS sequence"/>
</dbReference>
<evidence type="ECO:0000313" key="2">
    <source>
        <dbReference type="EMBL" id="OOH97383.1"/>
    </source>
</evidence>
<accession>A0A1V3U3J9</accession>
<dbReference type="eggNOG" id="ENOG5031139">
    <property type="taxonomic scope" value="Bacteria"/>
</dbReference>
<dbReference type="KEGG" id="emg:BBD33_08410"/>
<feature type="region of interest" description="Disordered" evidence="1">
    <location>
        <begin position="38"/>
        <end position="65"/>
    </location>
</feature>
<dbReference type="EMBL" id="MPOG01000004">
    <property type="protein sequence ID" value="OOH97383.1"/>
    <property type="molecule type" value="Genomic_DNA"/>
</dbReference>
<dbReference type="RefSeq" id="WP_016197895.1">
    <property type="nucleotide sequence ID" value="NZ_CP014338.1"/>
</dbReference>
<reference evidence="2 3" key="1">
    <citation type="submission" date="2016-11" db="EMBL/GenBank/DDBJ databases">
        <title>Genome sequence and comparative genomic analysis of clinical strain Elizabethkingia meningoseptica 61421 PRCM.</title>
        <authorList>
            <person name="Wang M."/>
            <person name="Hu S."/>
            <person name="Cao L."/>
            <person name="Jiang T."/>
            <person name="Zhou Y."/>
            <person name="Ming D."/>
        </authorList>
    </citation>
    <scope>NUCLEOTIDE SEQUENCE [LARGE SCALE GENOMIC DNA]</scope>
    <source>
        <strain evidence="2 3">61421 PRCM</strain>
    </source>
</reference>
<protein>
    <submittedName>
        <fullName evidence="2">Uncharacterized protein</fullName>
    </submittedName>
</protein>
<evidence type="ECO:0000256" key="1">
    <source>
        <dbReference type="SAM" id="MobiDB-lite"/>
    </source>
</evidence>
<gene>
    <name evidence="2" type="ORF">BMF97_03440</name>
</gene>
<name>A0A1V3U3J9_ELIME</name>
<dbReference type="GeneID" id="48542963"/>
<evidence type="ECO:0000313" key="3">
    <source>
        <dbReference type="Proteomes" id="UP000188947"/>
    </source>
</evidence>
<organism evidence="2 3">
    <name type="scientific">Elizabethkingia meningoseptica</name>
    <name type="common">Chryseobacterium meningosepticum</name>
    <dbReference type="NCBI Taxonomy" id="238"/>
    <lineage>
        <taxon>Bacteria</taxon>
        <taxon>Pseudomonadati</taxon>
        <taxon>Bacteroidota</taxon>
        <taxon>Flavobacteriia</taxon>
        <taxon>Flavobacteriales</taxon>
        <taxon>Weeksellaceae</taxon>
        <taxon>Elizabethkingia</taxon>
    </lineage>
</organism>
<dbReference type="OrthoDB" id="1449810at2"/>
<feature type="compositionally biased region" description="Basic and acidic residues" evidence="1">
    <location>
        <begin position="54"/>
        <end position="65"/>
    </location>
</feature>
<proteinExistence type="predicted"/>
<dbReference type="AlphaFoldDB" id="A0A1V3U3J9"/>